<dbReference type="GO" id="GO:0031267">
    <property type="term" value="F:small GTPase binding"/>
    <property type="evidence" value="ECO:0007669"/>
    <property type="project" value="TreeGrafter"/>
</dbReference>
<protein>
    <submittedName>
        <fullName evidence="4">Rab-GTPase-TBC domain-containing protein</fullName>
    </submittedName>
</protein>
<dbReference type="FunFam" id="1.10.472.80:FF:000027">
    <property type="entry name" value="GTPase activating protein (Evi5)"/>
    <property type="match status" value="1"/>
</dbReference>
<dbReference type="SUPFAM" id="SSF47923">
    <property type="entry name" value="Ypt/Rab-GAP domain of gyp1p"/>
    <property type="match status" value="2"/>
</dbReference>
<dbReference type="Gene3D" id="1.10.10.750">
    <property type="entry name" value="Ypt/Rab-GAP domain of gyp1p, domain 1"/>
    <property type="match status" value="1"/>
</dbReference>
<feature type="region of interest" description="Disordered" evidence="2">
    <location>
        <begin position="1"/>
        <end position="48"/>
    </location>
</feature>
<dbReference type="Pfam" id="PF00566">
    <property type="entry name" value="RabGAP-TBC"/>
    <property type="match status" value="1"/>
</dbReference>
<evidence type="ECO:0000259" key="3">
    <source>
        <dbReference type="PROSITE" id="PS50086"/>
    </source>
</evidence>
<dbReference type="EMBL" id="CP151511">
    <property type="protein sequence ID" value="WZN65319.1"/>
    <property type="molecule type" value="Genomic_DNA"/>
</dbReference>
<keyword evidence="1" id="KW-0343">GTPase activation</keyword>
<dbReference type="GO" id="GO:0005096">
    <property type="term" value="F:GTPase activator activity"/>
    <property type="evidence" value="ECO:0007669"/>
    <property type="project" value="UniProtKB-KW"/>
</dbReference>
<feature type="compositionally biased region" description="Low complexity" evidence="2">
    <location>
        <begin position="10"/>
        <end position="27"/>
    </location>
</feature>
<dbReference type="Gene3D" id="1.10.8.270">
    <property type="entry name" value="putative rabgap domain of human tbc1 domain family member 14 like domains"/>
    <property type="match status" value="1"/>
</dbReference>
<proteinExistence type="predicted"/>
<keyword evidence="5" id="KW-1185">Reference proteome</keyword>
<dbReference type="FunFam" id="1.10.8.270:FF:000001">
    <property type="entry name" value="TBC1 domain family member 1"/>
    <property type="match status" value="1"/>
</dbReference>
<dbReference type="SMART" id="SM00164">
    <property type="entry name" value="TBC"/>
    <property type="match status" value="1"/>
</dbReference>
<dbReference type="Proteomes" id="UP001472866">
    <property type="component" value="Chromosome 11"/>
</dbReference>
<dbReference type="PROSITE" id="PS50086">
    <property type="entry name" value="TBC_RABGAP"/>
    <property type="match status" value="1"/>
</dbReference>
<evidence type="ECO:0000313" key="5">
    <source>
        <dbReference type="Proteomes" id="UP001472866"/>
    </source>
</evidence>
<name>A0AAX4PHA9_9CHLO</name>
<dbReference type="InterPro" id="IPR050302">
    <property type="entry name" value="Rab_GAP_TBC_domain"/>
</dbReference>
<organism evidence="4 5">
    <name type="scientific">Chloropicon roscoffensis</name>
    <dbReference type="NCBI Taxonomy" id="1461544"/>
    <lineage>
        <taxon>Eukaryota</taxon>
        <taxon>Viridiplantae</taxon>
        <taxon>Chlorophyta</taxon>
        <taxon>Chloropicophyceae</taxon>
        <taxon>Chloropicales</taxon>
        <taxon>Chloropicaceae</taxon>
        <taxon>Chloropicon</taxon>
    </lineage>
</organism>
<gene>
    <name evidence="4" type="ORF">HKI87_11g68770</name>
</gene>
<accession>A0AAX4PHA9</accession>
<dbReference type="AlphaFoldDB" id="A0AAX4PHA9"/>
<reference evidence="4 5" key="1">
    <citation type="submission" date="2024-03" db="EMBL/GenBank/DDBJ databases">
        <title>Complete genome sequence of the green alga Chloropicon roscoffensis RCC1871.</title>
        <authorList>
            <person name="Lemieux C."/>
            <person name="Pombert J.-F."/>
            <person name="Otis C."/>
            <person name="Turmel M."/>
        </authorList>
    </citation>
    <scope>NUCLEOTIDE SEQUENCE [LARGE SCALE GENOMIC DNA]</scope>
    <source>
        <strain evidence="4 5">RCC1871</strain>
    </source>
</reference>
<dbReference type="PANTHER" id="PTHR47219:SF9">
    <property type="entry name" value="GTPASE ACTIVATING PROTEIN AND CENTROSOME-ASSOCIATED, ISOFORM B"/>
    <property type="match status" value="1"/>
</dbReference>
<feature type="domain" description="Rab-GAP TBC" evidence="3">
    <location>
        <begin position="87"/>
        <end position="278"/>
    </location>
</feature>
<dbReference type="PANTHER" id="PTHR47219">
    <property type="entry name" value="RAB GTPASE-ACTIVATING PROTEIN 1-LIKE"/>
    <property type="match status" value="1"/>
</dbReference>
<dbReference type="InterPro" id="IPR035969">
    <property type="entry name" value="Rab-GAP_TBC_sf"/>
</dbReference>
<evidence type="ECO:0000313" key="4">
    <source>
        <dbReference type="EMBL" id="WZN65319.1"/>
    </source>
</evidence>
<dbReference type="InterPro" id="IPR000195">
    <property type="entry name" value="Rab-GAP-TBC_dom"/>
</dbReference>
<evidence type="ECO:0000256" key="1">
    <source>
        <dbReference type="ARBA" id="ARBA00022468"/>
    </source>
</evidence>
<sequence length="351" mass="40064">MGMGGAMDEAGPSSRARAMSGGAAGTSLPEPLGFVPPGDDPPRDEKETRKLRKWRKMLERATTHDQWKAALSQPGFRKKFTMRNRKGVPDELRGIVWPLVSGGRELLLRNPGVYERLMLFESSASELDIVRDLNRTFPGHVYYAQRHGPGQRSLYNVLKAYSVFDRSVGYVQGMGFVTGVLLLYMCEEDAFWTLVALLKGAHHVPMEGMYQEGLPLLQRYLYQFDGLVEHFLPRLCQHLRQENIVPTMYCSQWFITVFSYTLPFGCLLRVWDIFIHEGMRVVFAIGLELLRCEEEDLLGLKFENLVQALSGKRNAVPKAHASLDDFLRKAMTWNIKKKLRELDEAYEGERG</sequence>
<evidence type="ECO:0000256" key="2">
    <source>
        <dbReference type="SAM" id="MobiDB-lite"/>
    </source>
</evidence>
<dbReference type="Gene3D" id="1.10.472.80">
    <property type="entry name" value="Ypt/Rab-GAP domain of gyp1p, domain 3"/>
    <property type="match status" value="1"/>
</dbReference>